<sequence length="280" mass="29833">MSVRRRSARTTIVLIAVVTAALAGLALLVFLTNRKVDRELARPAAPPGPPVAPVKLTAKQRAALPASTTWTKIPKAQPDPQPFAAGDGLLVHPEKAKVVYAEPGGPPIGVLPTTQLNDPTWLPVIETRPDWMRVLLPSKPNGSTGWIHTGDGKMKQTRSPYQVHINLTSRRLTLLKDGQETGSWPVAIGTKETPTPVGRTFLLAALSPSDVDYSPVILPLGMHSEKLETYDGGPGTIGIHGWPDKDVFGKAVSHGCIRVPKAGLDAVAKIPLGSLIVITN</sequence>
<dbReference type="InterPro" id="IPR038063">
    <property type="entry name" value="Transpep_catalytic_dom"/>
</dbReference>
<dbReference type="GO" id="GO:0016740">
    <property type="term" value="F:transferase activity"/>
    <property type="evidence" value="ECO:0007669"/>
    <property type="project" value="UniProtKB-KW"/>
</dbReference>
<reference evidence="9 10" key="1">
    <citation type="submission" date="2018-06" db="EMBL/GenBank/DDBJ databases">
        <title>Sphaerisporangium craniellae sp. nov., isolated from a marine sponge in the South China Sea.</title>
        <authorList>
            <person name="Li L."/>
        </authorList>
    </citation>
    <scope>NUCLEOTIDE SEQUENCE [LARGE SCALE GENOMIC DNA]</scope>
    <source>
        <strain evidence="9 10">CCTCC AA 208026</strain>
    </source>
</reference>
<keyword evidence="10" id="KW-1185">Reference proteome</keyword>
<dbReference type="PROSITE" id="PS52029">
    <property type="entry name" value="LD_TPASE"/>
    <property type="match status" value="1"/>
</dbReference>
<keyword evidence="5 6" id="KW-0961">Cell wall biogenesis/degradation</keyword>
<dbReference type="GO" id="GO:0071555">
    <property type="term" value="P:cell wall organization"/>
    <property type="evidence" value="ECO:0007669"/>
    <property type="project" value="UniProtKB-UniRule"/>
</dbReference>
<evidence type="ECO:0000256" key="6">
    <source>
        <dbReference type="PROSITE-ProRule" id="PRU01373"/>
    </source>
</evidence>
<dbReference type="GO" id="GO:0008360">
    <property type="term" value="P:regulation of cell shape"/>
    <property type="evidence" value="ECO:0007669"/>
    <property type="project" value="UniProtKB-UniRule"/>
</dbReference>
<dbReference type="Proteomes" id="UP000253094">
    <property type="component" value="Unassembled WGS sequence"/>
</dbReference>
<dbReference type="UniPathway" id="UPA00219"/>
<keyword evidence="7" id="KW-0472">Membrane</keyword>
<proteinExistence type="predicted"/>
<dbReference type="InterPro" id="IPR050979">
    <property type="entry name" value="LD-transpeptidase"/>
</dbReference>
<dbReference type="EMBL" id="QOIL01000003">
    <property type="protein sequence ID" value="RCG32372.1"/>
    <property type="molecule type" value="Genomic_DNA"/>
</dbReference>
<dbReference type="PANTHER" id="PTHR30582:SF2">
    <property type="entry name" value="L,D-TRANSPEPTIDASE YCIB-RELATED"/>
    <property type="match status" value="1"/>
</dbReference>
<keyword evidence="4 6" id="KW-0573">Peptidoglycan synthesis</keyword>
<evidence type="ECO:0000256" key="4">
    <source>
        <dbReference type="ARBA" id="ARBA00022984"/>
    </source>
</evidence>
<dbReference type="Pfam" id="PF03734">
    <property type="entry name" value="YkuD"/>
    <property type="match status" value="1"/>
</dbReference>
<evidence type="ECO:0000256" key="1">
    <source>
        <dbReference type="ARBA" id="ARBA00004752"/>
    </source>
</evidence>
<dbReference type="AlphaFoldDB" id="A0A367FRA6"/>
<comment type="pathway">
    <text evidence="1 6">Cell wall biogenesis; peptidoglycan biosynthesis.</text>
</comment>
<feature type="active site" description="Nucleophile" evidence="6">
    <location>
        <position position="256"/>
    </location>
</feature>
<keyword evidence="7" id="KW-0812">Transmembrane</keyword>
<evidence type="ECO:0000256" key="7">
    <source>
        <dbReference type="SAM" id="Phobius"/>
    </source>
</evidence>
<dbReference type="OrthoDB" id="5243103at2"/>
<dbReference type="CDD" id="cd16913">
    <property type="entry name" value="YkuD_like"/>
    <property type="match status" value="1"/>
</dbReference>
<keyword evidence="3 6" id="KW-0133">Cell shape</keyword>
<evidence type="ECO:0000313" key="10">
    <source>
        <dbReference type="Proteomes" id="UP000253094"/>
    </source>
</evidence>
<name>A0A367FRA6_9ACTN</name>
<evidence type="ECO:0000256" key="5">
    <source>
        <dbReference type="ARBA" id="ARBA00023316"/>
    </source>
</evidence>
<dbReference type="GO" id="GO:0018104">
    <property type="term" value="P:peptidoglycan-protein cross-linking"/>
    <property type="evidence" value="ECO:0007669"/>
    <property type="project" value="TreeGrafter"/>
</dbReference>
<keyword evidence="2" id="KW-0808">Transferase</keyword>
<feature type="domain" description="L,D-TPase catalytic" evidence="8">
    <location>
        <begin position="161"/>
        <end position="279"/>
    </location>
</feature>
<evidence type="ECO:0000259" key="8">
    <source>
        <dbReference type="PROSITE" id="PS52029"/>
    </source>
</evidence>
<protein>
    <submittedName>
        <fullName evidence="9">Murein L,D-transpeptidase</fullName>
    </submittedName>
</protein>
<dbReference type="InterPro" id="IPR005490">
    <property type="entry name" value="LD_TPept_cat_dom"/>
</dbReference>
<feature type="transmembrane region" description="Helical" evidence="7">
    <location>
        <begin position="12"/>
        <end position="31"/>
    </location>
</feature>
<evidence type="ECO:0000256" key="3">
    <source>
        <dbReference type="ARBA" id="ARBA00022960"/>
    </source>
</evidence>
<dbReference type="GO" id="GO:0005576">
    <property type="term" value="C:extracellular region"/>
    <property type="evidence" value="ECO:0007669"/>
    <property type="project" value="TreeGrafter"/>
</dbReference>
<feature type="active site" description="Proton donor/acceptor" evidence="6">
    <location>
        <position position="240"/>
    </location>
</feature>
<organism evidence="9 10">
    <name type="scientific">Sphaerisporangium album</name>
    <dbReference type="NCBI Taxonomy" id="509200"/>
    <lineage>
        <taxon>Bacteria</taxon>
        <taxon>Bacillati</taxon>
        <taxon>Actinomycetota</taxon>
        <taxon>Actinomycetes</taxon>
        <taxon>Streptosporangiales</taxon>
        <taxon>Streptosporangiaceae</taxon>
        <taxon>Sphaerisporangium</taxon>
    </lineage>
</organism>
<evidence type="ECO:0000313" key="9">
    <source>
        <dbReference type="EMBL" id="RCG32372.1"/>
    </source>
</evidence>
<evidence type="ECO:0000256" key="2">
    <source>
        <dbReference type="ARBA" id="ARBA00022679"/>
    </source>
</evidence>
<dbReference type="SUPFAM" id="SSF141523">
    <property type="entry name" value="L,D-transpeptidase catalytic domain-like"/>
    <property type="match status" value="1"/>
</dbReference>
<dbReference type="PANTHER" id="PTHR30582">
    <property type="entry name" value="L,D-TRANSPEPTIDASE"/>
    <property type="match status" value="1"/>
</dbReference>
<keyword evidence="7" id="KW-1133">Transmembrane helix</keyword>
<dbReference type="Gene3D" id="2.40.440.10">
    <property type="entry name" value="L,D-transpeptidase catalytic domain-like"/>
    <property type="match status" value="1"/>
</dbReference>
<dbReference type="GO" id="GO:0071972">
    <property type="term" value="F:peptidoglycan L,D-transpeptidase activity"/>
    <property type="evidence" value="ECO:0007669"/>
    <property type="project" value="TreeGrafter"/>
</dbReference>
<comment type="caution">
    <text evidence="9">The sequence shown here is derived from an EMBL/GenBank/DDBJ whole genome shotgun (WGS) entry which is preliminary data.</text>
</comment>
<accession>A0A367FRA6</accession>
<gene>
    <name evidence="9" type="ORF">DQ384_07730</name>
</gene>
<dbReference type="RefSeq" id="WP_114027986.1">
    <property type="nucleotide sequence ID" value="NZ_QOIL01000003.1"/>
</dbReference>